<comment type="caution">
    <text evidence="1">The sequence shown here is derived from an EMBL/GenBank/DDBJ whole genome shotgun (WGS) entry which is preliminary data.</text>
</comment>
<evidence type="ECO:0000313" key="1">
    <source>
        <dbReference type="EMBL" id="EMI27523.1"/>
    </source>
</evidence>
<name>M5S7A0_9BACT</name>
<dbReference type="STRING" id="1263868.RESH_01925"/>
<accession>M5S7A0</accession>
<organism evidence="1 2">
    <name type="scientific">Rhodopirellula europaea SH398</name>
    <dbReference type="NCBI Taxonomy" id="1263868"/>
    <lineage>
        <taxon>Bacteria</taxon>
        <taxon>Pseudomonadati</taxon>
        <taxon>Planctomycetota</taxon>
        <taxon>Planctomycetia</taxon>
        <taxon>Pirellulales</taxon>
        <taxon>Pirellulaceae</taxon>
        <taxon>Rhodopirellula</taxon>
    </lineage>
</organism>
<sequence length="40" mass="4506">MPKGTQVVSAEPTMRSQLGWVTVGRKIHGSRRIEEEGIKR</sequence>
<proteinExistence type="predicted"/>
<dbReference type="PATRIC" id="fig|1263868.3.peg.2084"/>
<protein>
    <submittedName>
        <fullName evidence="1">Uncharacterized protein</fullName>
    </submittedName>
</protein>
<evidence type="ECO:0000313" key="2">
    <source>
        <dbReference type="Proteomes" id="UP000011996"/>
    </source>
</evidence>
<reference evidence="1 2" key="1">
    <citation type="journal article" date="2013" name="Mar. Genomics">
        <title>Expression of sulfatases in Rhodopirellula baltica and the diversity of sulfatases in the genus Rhodopirellula.</title>
        <authorList>
            <person name="Wegner C.E."/>
            <person name="Richter-Heitmann T."/>
            <person name="Klindworth A."/>
            <person name="Klockow C."/>
            <person name="Richter M."/>
            <person name="Achstetter T."/>
            <person name="Glockner F.O."/>
            <person name="Harder J."/>
        </authorList>
    </citation>
    <scope>NUCLEOTIDE SEQUENCE [LARGE SCALE GENOMIC DNA]</scope>
    <source>
        <strain evidence="1 2">SH398</strain>
    </source>
</reference>
<dbReference type="Proteomes" id="UP000011996">
    <property type="component" value="Unassembled WGS sequence"/>
</dbReference>
<dbReference type="EMBL" id="ANOF01000063">
    <property type="protein sequence ID" value="EMI27523.1"/>
    <property type="molecule type" value="Genomic_DNA"/>
</dbReference>
<gene>
    <name evidence="1" type="ORF">RESH_01925</name>
</gene>
<dbReference type="AlphaFoldDB" id="M5S7A0"/>